<dbReference type="GO" id="GO:0009116">
    <property type="term" value="P:nucleoside metabolic process"/>
    <property type="evidence" value="ECO:0007669"/>
    <property type="project" value="InterPro"/>
</dbReference>
<proteinExistence type="predicted"/>
<reference evidence="1 2" key="1">
    <citation type="submission" date="2015-07" db="EMBL/GenBank/DDBJ databases">
        <title>Emmonsia species relationships and genome sequence.</title>
        <authorList>
            <consortium name="The Broad Institute Genomics Platform"/>
            <person name="Cuomo C.A."/>
            <person name="Munoz J.F."/>
            <person name="Imamovic A."/>
            <person name="Priest M.E."/>
            <person name="Young S."/>
            <person name="Clay O.K."/>
            <person name="McEwen J.G."/>
        </authorList>
    </citation>
    <scope>NUCLEOTIDE SEQUENCE [LARGE SCALE GENOMIC DNA]</scope>
    <source>
        <strain evidence="1 2">UAMH 9510</strain>
    </source>
</reference>
<organism evidence="1 2">
    <name type="scientific">Emergomyces pasteurianus Ep9510</name>
    <dbReference type="NCBI Taxonomy" id="1447872"/>
    <lineage>
        <taxon>Eukaryota</taxon>
        <taxon>Fungi</taxon>
        <taxon>Dikarya</taxon>
        <taxon>Ascomycota</taxon>
        <taxon>Pezizomycotina</taxon>
        <taxon>Eurotiomycetes</taxon>
        <taxon>Eurotiomycetidae</taxon>
        <taxon>Onygenales</taxon>
        <taxon>Ajellomycetaceae</taxon>
        <taxon>Emergomyces</taxon>
    </lineage>
</organism>
<dbReference type="OrthoDB" id="1658288at2759"/>
<dbReference type="AlphaFoldDB" id="A0A1J9QTC0"/>
<dbReference type="InterPro" id="IPR035994">
    <property type="entry name" value="Nucleoside_phosphorylase_sf"/>
</dbReference>
<name>A0A1J9QTC0_9EURO</name>
<accession>A0A1J9QTC0</accession>
<dbReference type="Gene3D" id="3.40.50.1580">
    <property type="entry name" value="Nucleoside phosphorylase domain"/>
    <property type="match status" value="1"/>
</dbReference>
<protein>
    <submittedName>
        <fullName evidence="1">Uncharacterized protein</fullName>
    </submittedName>
</protein>
<evidence type="ECO:0000313" key="2">
    <source>
        <dbReference type="Proteomes" id="UP000182235"/>
    </source>
</evidence>
<comment type="caution">
    <text evidence="1">The sequence shown here is derived from an EMBL/GenBank/DDBJ whole genome shotgun (WGS) entry which is preliminary data.</text>
</comment>
<dbReference type="GO" id="GO:0003824">
    <property type="term" value="F:catalytic activity"/>
    <property type="evidence" value="ECO:0007669"/>
    <property type="project" value="InterPro"/>
</dbReference>
<keyword evidence="2" id="KW-1185">Reference proteome</keyword>
<dbReference type="VEuPathDB" id="FungiDB:AJ78_01441"/>
<dbReference type="EMBL" id="LGRN01000032">
    <property type="protein sequence ID" value="OJD18525.1"/>
    <property type="molecule type" value="Genomic_DNA"/>
</dbReference>
<evidence type="ECO:0000313" key="1">
    <source>
        <dbReference type="EMBL" id="OJD18525.1"/>
    </source>
</evidence>
<gene>
    <name evidence="1" type="ORF">AJ78_01441</name>
</gene>
<sequence>MRRRVETTSLSRSSVRLPLEADAVEAFFDETYDRLVKIYRKQTWDTNAYINVKVGGHTIVLSYMPGMGKSIAASTAIEPGSTGESVKGTPLQVAKWSGRAG</sequence>
<dbReference type="Proteomes" id="UP000182235">
    <property type="component" value="Unassembled WGS sequence"/>
</dbReference>
<dbReference type="STRING" id="1447872.A0A1J9QTC0"/>